<accession>A0A652YTV4</accession>
<comment type="caution">
    <text evidence="4">The sequence shown here is derived from an EMBL/GenBank/DDBJ whole genome shotgun (WGS) entry which is preliminary data.</text>
</comment>
<dbReference type="InterPro" id="IPR003439">
    <property type="entry name" value="ABC_transporter-like_ATP-bd"/>
</dbReference>
<dbReference type="PANTHER" id="PTHR42794:SF2">
    <property type="entry name" value="ABC TRANSPORTER ATP-BINDING PROTEIN"/>
    <property type="match status" value="1"/>
</dbReference>
<protein>
    <submittedName>
        <fullName evidence="4">Iron complex transport system ATP-binding protein</fullName>
    </submittedName>
</protein>
<keyword evidence="3 4" id="KW-0067">ATP-binding</keyword>
<dbReference type="Gene3D" id="3.40.50.300">
    <property type="entry name" value="P-loop containing nucleotide triphosphate hydrolases"/>
    <property type="match status" value="1"/>
</dbReference>
<dbReference type="SUPFAM" id="SSF52540">
    <property type="entry name" value="P-loop containing nucleoside triphosphate hydrolases"/>
    <property type="match status" value="1"/>
</dbReference>
<organism evidence="4">
    <name type="scientific">Nocardia globerula</name>
    <dbReference type="NCBI Taxonomy" id="1818"/>
    <lineage>
        <taxon>Bacteria</taxon>
        <taxon>Bacillati</taxon>
        <taxon>Actinomycetota</taxon>
        <taxon>Actinomycetes</taxon>
        <taxon>Mycobacteriales</taxon>
        <taxon>Nocardiaceae</taxon>
        <taxon>Nocardia</taxon>
    </lineage>
</organism>
<dbReference type="GO" id="GO:0005524">
    <property type="term" value="F:ATP binding"/>
    <property type="evidence" value="ECO:0007669"/>
    <property type="project" value="UniProtKB-KW"/>
</dbReference>
<dbReference type="Pfam" id="PF00005">
    <property type="entry name" value="ABC_tran"/>
    <property type="match status" value="1"/>
</dbReference>
<name>A0A652YTV4_NOCGL</name>
<dbReference type="FunFam" id="3.40.50.300:FF:000134">
    <property type="entry name" value="Iron-enterobactin ABC transporter ATP-binding protein"/>
    <property type="match status" value="1"/>
</dbReference>
<gene>
    <name evidence="4" type="ORF">FNL38_102626</name>
</gene>
<dbReference type="SMART" id="SM00382">
    <property type="entry name" value="AAA"/>
    <property type="match status" value="1"/>
</dbReference>
<sequence length="265" mass="28682">MSLAAHDIVWHRGKNLILDRVSVAAQPGDTIGILGPNGSGKSSLISILAGVTSPDSGDVTLGGTSISNVRRRTVARKIAVVDQHAHTEVDISVLDVVRLGRIPHRTLFGSGEEADDDAIDQALADTGMTSMRRRLWHTLSGGERQRAQIARALAQQPDVLLLDEPTNHLDISHQLDILSLVSTLPVTSYIALHDLNVAAMFCDRLVVLERGRVVASGTPTEVLTEELVEQVYRVRAKVTIDPDDGYPSVSYRPQRLGAEKISDPV</sequence>
<keyword evidence="1" id="KW-0813">Transport</keyword>
<dbReference type="InterPro" id="IPR027417">
    <property type="entry name" value="P-loop_NTPase"/>
</dbReference>
<reference evidence="4" key="1">
    <citation type="submission" date="2019-07" db="EMBL/GenBank/DDBJ databases">
        <title>Genomic Encyclopedia of Type Strains, Phase IV (KMG-IV): sequencing the most valuable type-strain genomes for metagenomic binning, comparative biology and taxonomic classification.</title>
        <authorList>
            <person name="Goeker M."/>
        </authorList>
    </citation>
    <scope>NUCLEOTIDE SEQUENCE</scope>
    <source>
        <strain evidence="4">DSM 44596</strain>
    </source>
</reference>
<dbReference type="CDD" id="cd03214">
    <property type="entry name" value="ABC_Iron-Siderophores_B12_Hemin"/>
    <property type="match status" value="1"/>
</dbReference>
<dbReference type="PROSITE" id="PS50893">
    <property type="entry name" value="ABC_TRANSPORTER_2"/>
    <property type="match status" value="1"/>
</dbReference>
<keyword evidence="2" id="KW-0547">Nucleotide-binding</keyword>
<dbReference type="AlphaFoldDB" id="A0A652YTV4"/>
<evidence type="ECO:0000313" key="4">
    <source>
        <dbReference type="EMBL" id="TYQ06490.1"/>
    </source>
</evidence>
<dbReference type="InterPro" id="IPR003593">
    <property type="entry name" value="AAA+_ATPase"/>
</dbReference>
<proteinExistence type="predicted"/>
<evidence type="ECO:0000256" key="1">
    <source>
        <dbReference type="ARBA" id="ARBA00022448"/>
    </source>
</evidence>
<dbReference type="GO" id="GO:0016887">
    <property type="term" value="F:ATP hydrolysis activity"/>
    <property type="evidence" value="ECO:0007669"/>
    <property type="project" value="InterPro"/>
</dbReference>
<evidence type="ECO:0000256" key="3">
    <source>
        <dbReference type="ARBA" id="ARBA00022840"/>
    </source>
</evidence>
<evidence type="ECO:0000256" key="2">
    <source>
        <dbReference type="ARBA" id="ARBA00022741"/>
    </source>
</evidence>
<dbReference type="EMBL" id="VNIQ01000002">
    <property type="protein sequence ID" value="TYQ06490.1"/>
    <property type="molecule type" value="Genomic_DNA"/>
</dbReference>
<dbReference type="PROSITE" id="PS00211">
    <property type="entry name" value="ABC_TRANSPORTER_1"/>
    <property type="match status" value="1"/>
</dbReference>
<dbReference type="PANTHER" id="PTHR42794">
    <property type="entry name" value="HEMIN IMPORT ATP-BINDING PROTEIN HMUV"/>
    <property type="match status" value="1"/>
</dbReference>
<dbReference type="InterPro" id="IPR017871">
    <property type="entry name" value="ABC_transporter-like_CS"/>
</dbReference>